<feature type="domain" description="Flavodoxin-like fold" evidence="3">
    <location>
        <begin position="3"/>
        <end position="185"/>
    </location>
</feature>
<gene>
    <name evidence="4" type="ORF">ACFQH1_02740</name>
</gene>
<dbReference type="Pfam" id="PF02525">
    <property type="entry name" value="Flavodoxin_2"/>
    <property type="match status" value="1"/>
</dbReference>
<sequence>MENCLIIYCHPYSKSFNHAILETLITNLRNQQRDFTIIDLYQDGFNPVYSQEELKLYHSGGTTDPLVTKYLNMLHNASEVIFITPLWWNSVPGMLKSFIDKVMKEGKGLSHTVTKVGIHGELTNIKHTYVFTTSTSPTFYIKLFLGNGIRRIFLNKTLKQLGMKDRHWYNFGGITSSSLNKREKYLLKISQMNLK</sequence>
<comment type="caution">
    <text evidence="4">The sequence shown here is derived from an EMBL/GenBank/DDBJ whole genome shotgun (WGS) entry which is preliminary data.</text>
</comment>
<dbReference type="PANTHER" id="PTHR10204:SF34">
    <property type="entry name" value="NAD(P)H DEHYDROGENASE [QUINONE] 1 ISOFORM 1"/>
    <property type="match status" value="1"/>
</dbReference>
<dbReference type="EC" id="1.-.-.-" evidence="4"/>
<evidence type="ECO:0000313" key="5">
    <source>
        <dbReference type="Proteomes" id="UP001596227"/>
    </source>
</evidence>
<dbReference type="SUPFAM" id="SSF52218">
    <property type="entry name" value="Flavoproteins"/>
    <property type="match status" value="1"/>
</dbReference>
<dbReference type="Proteomes" id="UP001596227">
    <property type="component" value="Unassembled WGS sequence"/>
</dbReference>
<comment type="similarity">
    <text evidence="1">Belongs to the NAD(P)H dehydrogenase (quinone) family.</text>
</comment>
<evidence type="ECO:0000313" key="4">
    <source>
        <dbReference type="EMBL" id="MFC6294131.1"/>
    </source>
</evidence>
<dbReference type="InterPro" id="IPR029039">
    <property type="entry name" value="Flavoprotein-like_sf"/>
</dbReference>
<accession>A0ABW1UGJ6</accession>
<name>A0ABW1UGJ6_9LACO</name>
<dbReference type="Gene3D" id="3.40.50.360">
    <property type="match status" value="1"/>
</dbReference>
<dbReference type="InterPro" id="IPR051545">
    <property type="entry name" value="NAD(P)H_dehydrogenase_qn"/>
</dbReference>
<keyword evidence="2 4" id="KW-0560">Oxidoreductase</keyword>
<dbReference type="RefSeq" id="WP_379857546.1">
    <property type="nucleotide sequence ID" value="NZ_JBHSSB010000009.1"/>
</dbReference>
<dbReference type="GO" id="GO:0016491">
    <property type="term" value="F:oxidoreductase activity"/>
    <property type="evidence" value="ECO:0007669"/>
    <property type="project" value="UniProtKB-KW"/>
</dbReference>
<keyword evidence="5" id="KW-1185">Reference proteome</keyword>
<dbReference type="InterPro" id="IPR003680">
    <property type="entry name" value="Flavodoxin_fold"/>
</dbReference>
<evidence type="ECO:0000256" key="2">
    <source>
        <dbReference type="ARBA" id="ARBA00023002"/>
    </source>
</evidence>
<dbReference type="EMBL" id="JBHSSB010000009">
    <property type="protein sequence ID" value="MFC6294131.1"/>
    <property type="molecule type" value="Genomic_DNA"/>
</dbReference>
<dbReference type="EC" id="1.6.99.-" evidence="4"/>
<evidence type="ECO:0000256" key="1">
    <source>
        <dbReference type="ARBA" id="ARBA00006252"/>
    </source>
</evidence>
<dbReference type="PANTHER" id="PTHR10204">
    <property type="entry name" value="NAD P H OXIDOREDUCTASE-RELATED"/>
    <property type="match status" value="1"/>
</dbReference>
<organism evidence="4 5">
    <name type="scientific">Lactiplantibacillus daoliensis</name>
    <dbReference type="NCBI Taxonomy" id="2559916"/>
    <lineage>
        <taxon>Bacteria</taxon>
        <taxon>Bacillati</taxon>
        <taxon>Bacillota</taxon>
        <taxon>Bacilli</taxon>
        <taxon>Lactobacillales</taxon>
        <taxon>Lactobacillaceae</taxon>
        <taxon>Lactiplantibacillus</taxon>
    </lineage>
</organism>
<evidence type="ECO:0000259" key="3">
    <source>
        <dbReference type="Pfam" id="PF02525"/>
    </source>
</evidence>
<reference evidence="5" key="1">
    <citation type="journal article" date="2019" name="Int. J. Syst. Evol. Microbiol.">
        <title>The Global Catalogue of Microorganisms (GCM) 10K type strain sequencing project: providing services to taxonomists for standard genome sequencing and annotation.</title>
        <authorList>
            <consortium name="The Broad Institute Genomics Platform"/>
            <consortium name="The Broad Institute Genome Sequencing Center for Infectious Disease"/>
            <person name="Wu L."/>
            <person name="Ma J."/>
        </authorList>
    </citation>
    <scope>NUCLEOTIDE SEQUENCE [LARGE SCALE GENOMIC DNA]</scope>
    <source>
        <strain evidence="5">CCM 8934</strain>
    </source>
</reference>
<proteinExistence type="inferred from homology"/>
<protein>
    <submittedName>
        <fullName evidence="4">NAD(P)H-dependent oxidoreductase</fullName>
        <ecNumber evidence="4">1.-.-.-</ecNumber>
        <ecNumber evidence="4">1.6.99.-</ecNumber>
    </submittedName>
</protein>